<evidence type="ECO:0000313" key="2">
    <source>
        <dbReference type="EMBL" id="RXH98851.1"/>
    </source>
</evidence>
<name>A0A498K0G9_MALDO</name>
<evidence type="ECO:0000313" key="3">
    <source>
        <dbReference type="Proteomes" id="UP000290289"/>
    </source>
</evidence>
<accession>A0A498K0G9</accession>
<keyword evidence="3" id="KW-1185">Reference proteome</keyword>
<feature type="transmembrane region" description="Helical" evidence="1">
    <location>
        <begin position="85"/>
        <end position="106"/>
    </location>
</feature>
<dbReference type="EMBL" id="RDQH01000331">
    <property type="protein sequence ID" value="RXH98851.1"/>
    <property type="molecule type" value="Genomic_DNA"/>
</dbReference>
<reference evidence="2 3" key="1">
    <citation type="submission" date="2018-10" db="EMBL/GenBank/DDBJ databases">
        <title>A high-quality apple genome assembly.</title>
        <authorList>
            <person name="Hu J."/>
        </authorList>
    </citation>
    <scope>NUCLEOTIDE SEQUENCE [LARGE SCALE GENOMIC DNA]</scope>
    <source>
        <strain evidence="3">cv. HFTH1</strain>
        <tissue evidence="2">Young leaf</tissue>
    </source>
</reference>
<comment type="caution">
    <text evidence="2">The sequence shown here is derived from an EMBL/GenBank/DDBJ whole genome shotgun (WGS) entry which is preliminary data.</text>
</comment>
<proteinExistence type="predicted"/>
<dbReference type="Proteomes" id="UP000290289">
    <property type="component" value="Chromosome 5"/>
</dbReference>
<keyword evidence="1" id="KW-0472">Membrane</keyword>
<feature type="transmembrane region" description="Helical" evidence="1">
    <location>
        <begin position="27"/>
        <end position="52"/>
    </location>
</feature>
<protein>
    <submittedName>
        <fullName evidence="2">Uncharacterized protein</fullName>
    </submittedName>
</protein>
<keyword evidence="1" id="KW-1133">Transmembrane helix</keyword>
<sequence length="109" mass="13219">MRSFILSFLLWNWLTRRIDKIYILKRDILFCLWFFFSSLVAPNMFLSFRFYFRGVWSFAHPLFSLEVKSMSPSFSCTFFFKRGKVYVFPLFSCILFSCFMRGNVYVPTD</sequence>
<dbReference type="AlphaFoldDB" id="A0A498K0G9"/>
<keyword evidence="1" id="KW-0812">Transmembrane</keyword>
<gene>
    <name evidence="2" type="ORF">DVH24_011176</name>
</gene>
<evidence type="ECO:0000256" key="1">
    <source>
        <dbReference type="SAM" id="Phobius"/>
    </source>
</evidence>
<organism evidence="2 3">
    <name type="scientific">Malus domestica</name>
    <name type="common">Apple</name>
    <name type="synonym">Pyrus malus</name>
    <dbReference type="NCBI Taxonomy" id="3750"/>
    <lineage>
        <taxon>Eukaryota</taxon>
        <taxon>Viridiplantae</taxon>
        <taxon>Streptophyta</taxon>
        <taxon>Embryophyta</taxon>
        <taxon>Tracheophyta</taxon>
        <taxon>Spermatophyta</taxon>
        <taxon>Magnoliopsida</taxon>
        <taxon>eudicotyledons</taxon>
        <taxon>Gunneridae</taxon>
        <taxon>Pentapetalae</taxon>
        <taxon>rosids</taxon>
        <taxon>fabids</taxon>
        <taxon>Rosales</taxon>
        <taxon>Rosaceae</taxon>
        <taxon>Amygdaloideae</taxon>
        <taxon>Maleae</taxon>
        <taxon>Malus</taxon>
    </lineage>
</organism>